<dbReference type="SUPFAM" id="SSF52047">
    <property type="entry name" value="RNI-like"/>
    <property type="match status" value="1"/>
</dbReference>
<dbReference type="EMBL" id="JBBNAF010000004">
    <property type="protein sequence ID" value="KAK9152164.1"/>
    <property type="molecule type" value="Genomic_DNA"/>
</dbReference>
<reference evidence="3 4" key="1">
    <citation type="submission" date="2024-01" db="EMBL/GenBank/DDBJ databases">
        <title>Genome assemblies of Stephania.</title>
        <authorList>
            <person name="Yang L."/>
        </authorList>
    </citation>
    <scope>NUCLEOTIDE SEQUENCE [LARGE SCALE GENOMIC DNA]</scope>
    <source>
        <strain evidence="3">YNDBR</strain>
        <tissue evidence="3">Leaf</tissue>
    </source>
</reference>
<dbReference type="Pfam" id="PF08387">
    <property type="entry name" value="FBD"/>
    <property type="match status" value="1"/>
</dbReference>
<comment type="caution">
    <text evidence="3">The sequence shown here is derived from an EMBL/GenBank/DDBJ whole genome shotgun (WGS) entry which is preliminary data.</text>
</comment>
<organism evidence="3 4">
    <name type="scientific">Stephania yunnanensis</name>
    <dbReference type="NCBI Taxonomy" id="152371"/>
    <lineage>
        <taxon>Eukaryota</taxon>
        <taxon>Viridiplantae</taxon>
        <taxon>Streptophyta</taxon>
        <taxon>Embryophyta</taxon>
        <taxon>Tracheophyta</taxon>
        <taxon>Spermatophyta</taxon>
        <taxon>Magnoliopsida</taxon>
        <taxon>Ranunculales</taxon>
        <taxon>Menispermaceae</taxon>
        <taxon>Menispermoideae</taxon>
        <taxon>Cissampelideae</taxon>
        <taxon>Stephania</taxon>
    </lineage>
</organism>
<evidence type="ECO:0000256" key="1">
    <source>
        <dbReference type="SAM" id="MobiDB-lite"/>
    </source>
</evidence>
<dbReference type="InterPro" id="IPR050232">
    <property type="entry name" value="FBL13/AtMIF1-like"/>
</dbReference>
<dbReference type="SUPFAM" id="SSF81383">
    <property type="entry name" value="F-box domain"/>
    <property type="match status" value="1"/>
</dbReference>
<dbReference type="Pfam" id="PF24758">
    <property type="entry name" value="LRR_At5g56370"/>
    <property type="match status" value="1"/>
</dbReference>
<dbReference type="InterPro" id="IPR001810">
    <property type="entry name" value="F-box_dom"/>
</dbReference>
<protein>
    <recommendedName>
        <fullName evidence="2">FBD domain-containing protein</fullName>
    </recommendedName>
</protein>
<dbReference type="InterPro" id="IPR055411">
    <property type="entry name" value="LRR_FXL15/At3g58940/PEG3-like"/>
</dbReference>
<dbReference type="AlphaFoldDB" id="A0AAP0KID0"/>
<accession>A0AAP0KID0</accession>
<dbReference type="Gene3D" id="3.80.10.10">
    <property type="entry name" value="Ribonuclease Inhibitor"/>
    <property type="match status" value="1"/>
</dbReference>
<evidence type="ECO:0000259" key="2">
    <source>
        <dbReference type="SMART" id="SM00579"/>
    </source>
</evidence>
<sequence length="489" mass="56444">MEEEPNDAQSPTPKKRTLENAEPPDRISDLPDVLLHHIFSFLDTRYAVQSSVLSSRFDYLWGSMLHLRFFSNTNTNTTLEKLIHKVLILREKYHIKSLHIHSDNDDDVPHVYSWILAAIRRNVREIDICMATRAAIDLPHFLFTCDSLTVLKLGLGTMGEDFPPLLLPDWVELPNVKFLQFTRVSIDECFAVQLIGSCPSLETLIIVDSELTFEEEFEIVSRKLVHLGVQCRFPMYQRDVSEFKVRLATPNLKVFRWEDYMVREFVWLEPANVDRVEFGLVMDEDGRMALDSAEEYKKMQARHMFKLLEAVSNVNSLTLYGCYHLVTFDPSSASDYLSLQFHNLKYLKLETWLSADCLLATFYMLKICPNIKTLSLHILEDDCLEPSHRCWDEKLSPSLHLGKCWEAGSSKLCISHHLKVVEIHGVHGCMIELMLIEILLKGAKVLEKVVISTYEEKPSDREKGLAEFRKKLRALPRASSTVTFVFTEE</sequence>
<dbReference type="SMART" id="SM00579">
    <property type="entry name" value="FBD"/>
    <property type="match status" value="1"/>
</dbReference>
<dbReference type="PANTHER" id="PTHR31900:SF27">
    <property type="entry name" value="FBD DOMAIN-CONTAINING PROTEIN"/>
    <property type="match status" value="1"/>
</dbReference>
<name>A0AAP0KID0_9MAGN</name>
<dbReference type="Pfam" id="PF00646">
    <property type="entry name" value="F-box"/>
    <property type="match status" value="1"/>
</dbReference>
<dbReference type="InterPro" id="IPR032675">
    <property type="entry name" value="LRR_dom_sf"/>
</dbReference>
<feature type="domain" description="FBD" evidence="2">
    <location>
        <begin position="411"/>
        <end position="487"/>
    </location>
</feature>
<dbReference type="PANTHER" id="PTHR31900">
    <property type="entry name" value="F-BOX/RNI SUPERFAMILY PROTEIN-RELATED"/>
    <property type="match status" value="1"/>
</dbReference>
<keyword evidence="4" id="KW-1185">Reference proteome</keyword>
<evidence type="ECO:0000313" key="3">
    <source>
        <dbReference type="EMBL" id="KAK9152164.1"/>
    </source>
</evidence>
<dbReference type="InterPro" id="IPR006566">
    <property type="entry name" value="FBD"/>
</dbReference>
<gene>
    <name evidence="3" type="ORF">Syun_010473</name>
</gene>
<evidence type="ECO:0000313" key="4">
    <source>
        <dbReference type="Proteomes" id="UP001420932"/>
    </source>
</evidence>
<dbReference type="InterPro" id="IPR036047">
    <property type="entry name" value="F-box-like_dom_sf"/>
</dbReference>
<feature type="region of interest" description="Disordered" evidence="1">
    <location>
        <begin position="1"/>
        <end position="25"/>
    </location>
</feature>
<feature type="compositionally biased region" description="Basic and acidic residues" evidence="1">
    <location>
        <begin position="16"/>
        <end position="25"/>
    </location>
</feature>
<dbReference type="Proteomes" id="UP001420932">
    <property type="component" value="Unassembled WGS sequence"/>
</dbReference>
<proteinExistence type="predicted"/>